<dbReference type="InterPro" id="IPR029045">
    <property type="entry name" value="ClpP/crotonase-like_dom_sf"/>
</dbReference>
<protein>
    <submittedName>
        <fullName evidence="2">Peptidase S41</fullName>
    </submittedName>
</protein>
<dbReference type="GO" id="GO:0008236">
    <property type="term" value="F:serine-type peptidase activity"/>
    <property type="evidence" value="ECO:0007669"/>
    <property type="project" value="InterPro"/>
</dbReference>
<dbReference type="Gene3D" id="2.30.42.10">
    <property type="match status" value="1"/>
</dbReference>
<dbReference type="PANTHER" id="PTHR32060:SF30">
    <property type="entry name" value="CARBOXY-TERMINAL PROCESSING PROTEASE CTPA"/>
    <property type="match status" value="1"/>
</dbReference>
<dbReference type="SUPFAM" id="SSF50156">
    <property type="entry name" value="PDZ domain-like"/>
    <property type="match status" value="1"/>
</dbReference>
<dbReference type="CDD" id="cd07562">
    <property type="entry name" value="Peptidase_S41_TRI"/>
    <property type="match status" value="1"/>
</dbReference>
<organism evidence="2 3">
    <name type="scientific">Niastella caeni</name>
    <dbReference type="NCBI Taxonomy" id="2569763"/>
    <lineage>
        <taxon>Bacteria</taxon>
        <taxon>Pseudomonadati</taxon>
        <taxon>Bacteroidota</taxon>
        <taxon>Chitinophagia</taxon>
        <taxon>Chitinophagales</taxon>
        <taxon>Chitinophagaceae</taxon>
        <taxon>Niastella</taxon>
    </lineage>
</organism>
<name>A0A4S8HYQ5_9BACT</name>
<dbReference type="InterPro" id="IPR005151">
    <property type="entry name" value="Tail-specific_protease"/>
</dbReference>
<dbReference type="PANTHER" id="PTHR32060">
    <property type="entry name" value="TAIL-SPECIFIC PROTEASE"/>
    <property type="match status" value="1"/>
</dbReference>
<evidence type="ECO:0000313" key="3">
    <source>
        <dbReference type="Proteomes" id="UP000306918"/>
    </source>
</evidence>
<comment type="caution">
    <text evidence="2">The sequence shown here is derived from an EMBL/GenBank/DDBJ whole genome shotgun (WGS) entry which is preliminary data.</text>
</comment>
<reference evidence="2 3" key="1">
    <citation type="submission" date="2019-04" db="EMBL/GenBank/DDBJ databases">
        <title>Niastella caeni sp. nov., isolated from activated sludge.</title>
        <authorList>
            <person name="Sheng M."/>
        </authorList>
    </citation>
    <scope>NUCLEOTIDE SEQUENCE [LARGE SCALE GENOMIC DNA]</scope>
    <source>
        <strain evidence="2 3">HX-2-15</strain>
    </source>
</reference>
<dbReference type="GO" id="GO:0004175">
    <property type="term" value="F:endopeptidase activity"/>
    <property type="evidence" value="ECO:0007669"/>
    <property type="project" value="TreeGrafter"/>
</dbReference>
<dbReference type="Proteomes" id="UP000306918">
    <property type="component" value="Unassembled WGS sequence"/>
</dbReference>
<dbReference type="EMBL" id="STFF01000004">
    <property type="protein sequence ID" value="THU38372.1"/>
    <property type="molecule type" value="Genomic_DNA"/>
</dbReference>
<evidence type="ECO:0000313" key="2">
    <source>
        <dbReference type="EMBL" id="THU38372.1"/>
    </source>
</evidence>
<dbReference type="OrthoDB" id="5379939at2"/>
<dbReference type="RefSeq" id="WP_136578328.1">
    <property type="nucleotide sequence ID" value="NZ_STFF01000004.1"/>
</dbReference>
<gene>
    <name evidence="2" type="ORF">FAM09_17000</name>
</gene>
<dbReference type="SUPFAM" id="SSF52096">
    <property type="entry name" value="ClpP/crotonase"/>
    <property type="match status" value="1"/>
</dbReference>
<dbReference type="GO" id="GO:0006508">
    <property type="term" value="P:proteolysis"/>
    <property type="evidence" value="ECO:0007669"/>
    <property type="project" value="InterPro"/>
</dbReference>
<accession>A0A4S8HYQ5</accession>
<dbReference type="InterPro" id="IPR036034">
    <property type="entry name" value="PDZ_sf"/>
</dbReference>
<dbReference type="GO" id="GO:0030288">
    <property type="term" value="C:outer membrane-bounded periplasmic space"/>
    <property type="evidence" value="ECO:0007669"/>
    <property type="project" value="TreeGrafter"/>
</dbReference>
<keyword evidence="3" id="KW-1185">Reference proteome</keyword>
<feature type="domain" description="Tail specific protease" evidence="1">
    <location>
        <begin position="458"/>
        <end position="558"/>
    </location>
</feature>
<dbReference type="GO" id="GO:0007165">
    <property type="term" value="P:signal transduction"/>
    <property type="evidence" value="ECO:0007669"/>
    <property type="project" value="TreeGrafter"/>
</dbReference>
<sequence length="584" mass="66838">MKNISLTGVFCSLVYLAIGQASINEAAFKGSSKYKADLDTQFDKGSAITSIPLDPRRTNDLYIVGKVWGFVKYYHPALQAGDYNWDYELFRVLPKIIQCDTDKKRNEILHTWISQLGKVITEKITLPDSSLVKMYPDIQWIDDKVVLGDQLSALLNDIKNASREKTGYYLGIGNVGNADLKNEKRYSEIPFPDAGFRLLTLYRYWNIIQYLFPYKYLIEENWNTILKEFVPTFLNANNELDYKLATLALIARVHDTHATIRSNDKVLEKYHGNYAAPLEISFVENKAVVTDYLDREFNSQKGFQKGDIVISINGKSTDSIVKERLPYTPASNYPTQLRDMAIHLLRTSDTVMNITYKRANTINTVTITCYPVGKLKLYKKFQKKDTCFRYVTSDIVYIFPSTIQKDNWQKMMPELLKTKGMIIDMRSYMDDKIFYEFIKYLMHEPRKFARFTTNYTKIPGLFVFDKYAAVGTKNHEYYKGHIVILVNENTQSSGEYKSMALRATPHATVVGSTTAAADGNVSRFYLPGGIFTSISGIGVYYPDSRETQRVGIIPDYAVQPTIQGIIQNRDELVEKAVEVINQGK</sequence>
<dbReference type="AlphaFoldDB" id="A0A4S8HYQ5"/>
<proteinExistence type="predicted"/>
<dbReference type="Pfam" id="PF03572">
    <property type="entry name" value="Peptidase_S41"/>
    <property type="match status" value="1"/>
</dbReference>
<dbReference type="Gene3D" id="3.90.226.10">
    <property type="entry name" value="2-enoyl-CoA Hydratase, Chain A, domain 1"/>
    <property type="match status" value="1"/>
</dbReference>
<evidence type="ECO:0000259" key="1">
    <source>
        <dbReference type="Pfam" id="PF03572"/>
    </source>
</evidence>